<dbReference type="Proteomes" id="UP000824881">
    <property type="component" value="Unassembled WGS sequence"/>
</dbReference>
<dbReference type="EMBL" id="WQMT02000011">
    <property type="protein sequence ID" value="KAG9217490.1"/>
    <property type="molecule type" value="Genomic_DNA"/>
</dbReference>
<comment type="caution">
    <text evidence="1">The sequence shown here is derived from an EMBL/GenBank/DDBJ whole genome shotgun (WGS) entry which is preliminary data.</text>
</comment>
<keyword evidence="2" id="KW-1185">Reference proteome</keyword>
<reference evidence="1 2" key="1">
    <citation type="journal article" date="2021" name="Appl. Environ. Microbiol.">
        <title>Genetic linkage and physical mapping for an oyster mushroom Pleurotus cornucopiae and QTL analysis for the trait cap color.</title>
        <authorList>
            <person name="Zhang Y."/>
            <person name="Gao W."/>
            <person name="Sonnenberg A."/>
            <person name="Chen Q."/>
            <person name="Zhang J."/>
            <person name="Huang C."/>
        </authorList>
    </citation>
    <scope>NUCLEOTIDE SEQUENCE [LARGE SCALE GENOMIC DNA]</scope>
    <source>
        <strain evidence="1">CCMSSC00406</strain>
    </source>
</reference>
<proteinExistence type="predicted"/>
<protein>
    <submittedName>
        <fullName evidence="1">Uncharacterized protein</fullName>
    </submittedName>
</protein>
<sequence>MDFVAAPSGAREEDRRDEEGGRRAYVRKAFQKAFELCTLRERLWTSNCRARMAASNLSNLPSLPTGIYNLQTQRVRTLGNANPQCQFSISTSLLRFAEATHRRRNALPNLQESTPNIRTQASTDTYLRIQTSI</sequence>
<gene>
    <name evidence="1" type="ORF">CCMSSC00406_0008602</name>
</gene>
<evidence type="ECO:0000313" key="2">
    <source>
        <dbReference type="Proteomes" id="UP000824881"/>
    </source>
</evidence>
<name>A0ACB7IGZ3_PLECO</name>
<accession>A0ACB7IGZ3</accession>
<evidence type="ECO:0000313" key="1">
    <source>
        <dbReference type="EMBL" id="KAG9217490.1"/>
    </source>
</evidence>
<organism evidence="1 2">
    <name type="scientific">Pleurotus cornucopiae</name>
    <name type="common">Cornucopia mushroom</name>
    <dbReference type="NCBI Taxonomy" id="5321"/>
    <lineage>
        <taxon>Eukaryota</taxon>
        <taxon>Fungi</taxon>
        <taxon>Dikarya</taxon>
        <taxon>Basidiomycota</taxon>
        <taxon>Agaricomycotina</taxon>
        <taxon>Agaricomycetes</taxon>
        <taxon>Agaricomycetidae</taxon>
        <taxon>Agaricales</taxon>
        <taxon>Pleurotineae</taxon>
        <taxon>Pleurotaceae</taxon>
        <taxon>Pleurotus</taxon>
    </lineage>
</organism>